<name>A0A1J0AFT1_9CYAN</name>
<feature type="transmembrane region" description="Helical" evidence="1">
    <location>
        <begin position="26"/>
        <end position="46"/>
    </location>
</feature>
<feature type="transmembrane region" description="Helical" evidence="1">
    <location>
        <begin position="78"/>
        <end position="108"/>
    </location>
</feature>
<evidence type="ECO:0000313" key="2">
    <source>
        <dbReference type="EMBL" id="APB34798.1"/>
    </source>
</evidence>
<keyword evidence="1" id="KW-0472">Membrane</keyword>
<evidence type="ECO:0000313" key="3">
    <source>
        <dbReference type="Proteomes" id="UP000180235"/>
    </source>
</evidence>
<sequence length="109" mass="11521">MNLFVLWCTPPQLILAQNPPEPPPEESWLALISLVASLVQGLIFLLGFTFSGLVLIGQGLASLFSLALGLVWTPLQGILTALVLPFFATGVGMMIPVVVIVIVVLVLAA</sequence>
<evidence type="ECO:0000256" key="1">
    <source>
        <dbReference type="SAM" id="Phobius"/>
    </source>
</evidence>
<gene>
    <name evidence="2" type="ORF">GlitD10_2462</name>
</gene>
<dbReference type="Proteomes" id="UP000180235">
    <property type="component" value="Chromosome"/>
</dbReference>
<dbReference type="AlphaFoldDB" id="A0A1J0AFT1"/>
<proteinExistence type="predicted"/>
<organism evidence="2 3">
    <name type="scientific">Gloeomargarita lithophora Alchichica-D10</name>
    <dbReference type="NCBI Taxonomy" id="1188229"/>
    <lineage>
        <taxon>Bacteria</taxon>
        <taxon>Bacillati</taxon>
        <taxon>Cyanobacteriota</taxon>
        <taxon>Cyanophyceae</taxon>
        <taxon>Gloeomargaritales</taxon>
        <taxon>Gloeomargaritaceae</taxon>
        <taxon>Gloeomargarita</taxon>
    </lineage>
</organism>
<keyword evidence="1" id="KW-1133">Transmembrane helix</keyword>
<feature type="transmembrane region" description="Helical" evidence="1">
    <location>
        <begin position="53"/>
        <end position="72"/>
    </location>
</feature>
<protein>
    <submittedName>
        <fullName evidence="2">Uncharacterized protein</fullName>
    </submittedName>
</protein>
<dbReference type="RefSeq" id="WP_071455185.1">
    <property type="nucleotide sequence ID" value="NZ_CP017675.1"/>
</dbReference>
<accession>A0A1J0AFT1</accession>
<keyword evidence="1" id="KW-0812">Transmembrane</keyword>
<reference evidence="2 3" key="1">
    <citation type="submission" date="2016-10" db="EMBL/GenBank/DDBJ databases">
        <title>Description of Gloeomargarita lithophora gen. nov., sp. nov., a thylakoid-bearing basal-branching cyanobacterium with intracellular carbonates, and proposal for Gloeomargaritales ord. nov.</title>
        <authorList>
            <person name="Moreira D."/>
            <person name="Tavera R."/>
            <person name="Benzerara K."/>
            <person name="Skouri-Panet F."/>
            <person name="Couradeau E."/>
            <person name="Gerard E."/>
            <person name="Loussert C."/>
            <person name="Novelo E."/>
            <person name="Zivanovic Y."/>
            <person name="Lopez-Garcia P."/>
        </authorList>
    </citation>
    <scope>NUCLEOTIDE SEQUENCE [LARGE SCALE GENOMIC DNA]</scope>
    <source>
        <strain evidence="2 3">D10</strain>
    </source>
</reference>
<dbReference type="KEGG" id="glt:GlitD10_2462"/>
<dbReference type="EMBL" id="CP017675">
    <property type="protein sequence ID" value="APB34798.1"/>
    <property type="molecule type" value="Genomic_DNA"/>
</dbReference>
<keyword evidence="3" id="KW-1185">Reference proteome</keyword>